<keyword evidence="3" id="KW-1185">Reference proteome</keyword>
<dbReference type="SUPFAM" id="SSF56219">
    <property type="entry name" value="DNase I-like"/>
    <property type="match status" value="1"/>
</dbReference>
<evidence type="ECO:0000313" key="2">
    <source>
        <dbReference type="EMBL" id="KAI1510308.1"/>
    </source>
</evidence>
<dbReference type="Pfam" id="PF14529">
    <property type="entry name" value="Exo_endo_phos_2"/>
    <property type="match status" value="1"/>
</dbReference>
<sequence>MALVVKGKDYRFNVFNVYNEKDATGTKTIPRALLHTRLPEASILLLDANEHHPWWDPQCSTTSQGAQPFVDWIEEQDLALLNTPGTGTFFRPHLSREPVLDLSLVTPDLAEKAIDWQVTTETGSDHYGLLFSIQTNTDLVDNPTSQPRYDTSKAD</sequence>
<accession>A0A922N624</accession>
<organism evidence="2 3">
    <name type="scientific">Pyrenophora tritici-repentis</name>
    <dbReference type="NCBI Taxonomy" id="45151"/>
    <lineage>
        <taxon>Eukaryota</taxon>
        <taxon>Fungi</taxon>
        <taxon>Dikarya</taxon>
        <taxon>Ascomycota</taxon>
        <taxon>Pezizomycotina</taxon>
        <taxon>Dothideomycetes</taxon>
        <taxon>Pleosporomycetidae</taxon>
        <taxon>Pleosporales</taxon>
        <taxon>Pleosporineae</taxon>
        <taxon>Pleosporaceae</taxon>
        <taxon>Pyrenophora</taxon>
    </lineage>
</organism>
<comment type="caution">
    <text evidence="2">The sequence shown here is derived from an EMBL/GenBank/DDBJ whole genome shotgun (WGS) entry which is preliminary data.</text>
</comment>
<dbReference type="EMBL" id="NRDI02000017">
    <property type="protein sequence ID" value="KAI1510308.1"/>
    <property type="molecule type" value="Genomic_DNA"/>
</dbReference>
<gene>
    <name evidence="2" type="ORF">Ptr86124_010754</name>
</gene>
<evidence type="ECO:0000313" key="3">
    <source>
        <dbReference type="Proteomes" id="UP000249757"/>
    </source>
</evidence>
<reference evidence="3" key="1">
    <citation type="journal article" date="2022" name="Microb. Genom.">
        <title>A global pangenome for the wheat fungal pathogen Pyrenophora tritici-repentis and prediction of effector protein structural homology.</title>
        <authorList>
            <person name="Moolhuijzen P.M."/>
            <person name="See P.T."/>
            <person name="Shi G."/>
            <person name="Powell H.R."/>
            <person name="Cockram J."/>
            <person name="Jorgensen L.N."/>
            <person name="Benslimane H."/>
            <person name="Strelkov S.E."/>
            <person name="Turner J."/>
            <person name="Liu Z."/>
            <person name="Moffat C.S."/>
        </authorList>
    </citation>
    <scope>NUCLEOTIDE SEQUENCE [LARGE SCALE GENOMIC DNA]</scope>
</reference>
<name>A0A922N624_9PLEO</name>
<dbReference type="Proteomes" id="UP000249757">
    <property type="component" value="Unassembled WGS sequence"/>
</dbReference>
<dbReference type="InterPro" id="IPR036691">
    <property type="entry name" value="Endo/exonu/phosph_ase_sf"/>
</dbReference>
<dbReference type="GO" id="GO:0003824">
    <property type="term" value="F:catalytic activity"/>
    <property type="evidence" value="ECO:0007669"/>
    <property type="project" value="InterPro"/>
</dbReference>
<dbReference type="AlphaFoldDB" id="A0A922N624"/>
<proteinExistence type="predicted"/>
<protein>
    <submittedName>
        <fullName evidence="2">Exo-endo-phos-2 domain containing protein</fullName>
    </submittedName>
</protein>
<feature type="domain" description="Endonuclease/exonuclease/phosphatase" evidence="1">
    <location>
        <begin position="13"/>
        <end position="128"/>
    </location>
</feature>
<dbReference type="Gene3D" id="3.60.10.10">
    <property type="entry name" value="Endonuclease/exonuclease/phosphatase"/>
    <property type="match status" value="1"/>
</dbReference>
<evidence type="ECO:0000259" key="1">
    <source>
        <dbReference type="Pfam" id="PF14529"/>
    </source>
</evidence>
<dbReference type="InterPro" id="IPR005135">
    <property type="entry name" value="Endo/exonuclease/phosphatase"/>
</dbReference>
<dbReference type="OrthoDB" id="3942396at2759"/>